<dbReference type="PROSITE" id="PS01232">
    <property type="entry name" value="PNP_UDP_1"/>
    <property type="match status" value="1"/>
</dbReference>
<evidence type="ECO:0000256" key="1">
    <source>
        <dbReference type="ARBA" id="ARBA00010456"/>
    </source>
</evidence>
<evidence type="ECO:0000259" key="4">
    <source>
        <dbReference type="Pfam" id="PF01048"/>
    </source>
</evidence>
<dbReference type="EMBL" id="CP020477">
    <property type="protein sequence ID" value="ARM76648.1"/>
    <property type="molecule type" value="Genomic_DNA"/>
</dbReference>
<dbReference type="GeneID" id="41591639"/>
<evidence type="ECO:0000313" key="5">
    <source>
        <dbReference type="EMBL" id="ARM76648.1"/>
    </source>
</evidence>
<dbReference type="InterPro" id="IPR035994">
    <property type="entry name" value="Nucleoside_phosphorylase_sf"/>
</dbReference>
<dbReference type="InterPro" id="IPR018016">
    <property type="entry name" value="Nucleoside_phosphorylase_CS"/>
</dbReference>
<evidence type="ECO:0000256" key="2">
    <source>
        <dbReference type="ARBA" id="ARBA00022676"/>
    </source>
</evidence>
<keyword evidence="6" id="KW-1185">Reference proteome</keyword>
<protein>
    <submittedName>
        <fullName evidence="5">5'-methylthioadenosine phosphorylase</fullName>
    </submittedName>
</protein>
<keyword evidence="3" id="KW-0808">Transferase</keyword>
<dbReference type="STRING" id="282676.B6F84_11905"/>
<organism evidence="5 6">
    <name type="scientific">Acidianus manzaensis</name>
    <dbReference type="NCBI Taxonomy" id="282676"/>
    <lineage>
        <taxon>Archaea</taxon>
        <taxon>Thermoproteota</taxon>
        <taxon>Thermoprotei</taxon>
        <taxon>Sulfolobales</taxon>
        <taxon>Sulfolobaceae</taxon>
        <taxon>Acidianus</taxon>
    </lineage>
</organism>
<feature type="domain" description="Nucleoside phosphorylase" evidence="4">
    <location>
        <begin position="16"/>
        <end position="234"/>
    </location>
</feature>
<evidence type="ECO:0000313" key="6">
    <source>
        <dbReference type="Proteomes" id="UP000193404"/>
    </source>
</evidence>
<comment type="similarity">
    <text evidence="1">Belongs to the PNP/UDP phosphorylase family.</text>
</comment>
<dbReference type="OrthoDB" id="372263at2157"/>
<dbReference type="Proteomes" id="UP000193404">
    <property type="component" value="Chromosome"/>
</dbReference>
<dbReference type="Pfam" id="PF01048">
    <property type="entry name" value="PNP_UDP_1"/>
    <property type="match status" value="1"/>
</dbReference>
<dbReference type="GO" id="GO:0009164">
    <property type="term" value="P:nucleoside catabolic process"/>
    <property type="evidence" value="ECO:0007669"/>
    <property type="project" value="UniProtKB-ARBA"/>
</dbReference>
<dbReference type="RefSeq" id="WP_148692440.1">
    <property type="nucleotide sequence ID" value="NZ_CP020477.1"/>
</dbReference>
<dbReference type="AlphaFoldDB" id="A0A1W6K295"/>
<dbReference type="Gene3D" id="3.40.50.1580">
    <property type="entry name" value="Nucleoside phosphorylase domain"/>
    <property type="match status" value="1"/>
</dbReference>
<dbReference type="PANTHER" id="PTHR43691:SF11">
    <property type="entry name" value="FI09636P-RELATED"/>
    <property type="match status" value="1"/>
</dbReference>
<gene>
    <name evidence="5" type="ORF">B6F84_11905</name>
</gene>
<dbReference type="GO" id="GO:0016763">
    <property type="term" value="F:pentosyltransferase activity"/>
    <property type="evidence" value="ECO:0007669"/>
    <property type="project" value="InterPro"/>
</dbReference>
<reference evidence="5 6" key="1">
    <citation type="submission" date="2017-03" db="EMBL/GenBank/DDBJ databases">
        <title>Sulfur activation and transportation mechanism of thermophilic Archaea Acidianus manzaensis YN-25.</title>
        <authorList>
            <person name="Ma Y."/>
            <person name="Yang Y."/>
            <person name="Xia J."/>
        </authorList>
    </citation>
    <scope>NUCLEOTIDE SEQUENCE [LARGE SCALE GENOMIC DNA]</scope>
    <source>
        <strain evidence="5 6">YN-25</strain>
    </source>
</reference>
<dbReference type="SUPFAM" id="SSF53167">
    <property type="entry name" value="Purine and uridine phosphorylases"/>
    <property type="match status" value="1"/>
</dbReference>
<name>A0A1W6K295_9CREN</name>
<dbReference type="PANTHER" id="PTHR43691">
    <property type="entry name" value="URIDINE PHOSPHORYLASE"/>
    <property type="match status" value="1"/>
</dbReference>
<accession>A0A1W6K295</accession>
<evidence type="ECO:0000256" key="3">
    <source>
        <dbReference type="ARBA" id="ARBA00022679"/>
    </source>
</evidence>
<proteinExistence type="inferred from homology"/>
<dbReference type="CDD" id="cd17764">
    <property type="entry name" value="MTAP_SsMTAPI_like"/>
    <property type="match status" value="1"/>
</dbReference>
<sequence>MNPVHILAKKGEVAERVLIAGDPGRVKLLSALLEDPKLVNENRSFLVYTGKYKGKEVSLATHGIGGPSIAIVLEELMMLGGKTFIRYGTTGALIPEIELGEYVIPSGASYNKGGTLYQYLRDDACIAATPDFELLSLLVKNFSENNLKYYVNNVFSSDAFYAEDEDFVKRWSSRGNIAVEMECATLFSLGKMRNARTAAVLVVSDNLAKGGKWISKEELEDRVMKGAKIILDTLISF</sequence>
<dbReference type="KEGG" id="aman:B6F84_11905"/>
<dbReference type="GO" id="GO:0005829">
    <property type="term" value="C:cytosol"/>
    <property type="evidence" value="ECO:0007669"/>
    <property type="project" value="TreeGrafter"/>
</dbReference>
<dbReference type="InterPro" id="IPR000845">
    <property type="entry name" value="Nucleoside_phosphorylase_d"/>
</dbReference>
<keyword evidence="2" id="KW-0328">Glycosyltransferase</keyword>